<accession>X1AYL9</accession>
<keyword evidence="1" id="KW-0175">Coiled coil</keyword>
<evidence type="ECO:0000256" key="1">
    <source>
        <dbReference type="SAM" id="Coils"/>
    </source>
</evidence>
<organism evidence="2">
    <name type="scientific">marine sediment metagenome</name>
    <dbReference type="NCBI Taxonomy" id="412755"/>
    <lineage>
        <taxon>unclassified sequences</taxon>
        <taxon>metagenomes</taxon>
        <taxon>ecological metagenomes</taxon>
    </lineage>
</organism>
<dbReference type="AlphaFoldDB" id="X1AYL9"/>
<evidence type="ECO:0000313" key="2">
    <source>
        <dbReference type="EMBL" id="GAG88329.1"/>
    </source>
</evidence>
<comment type="caution">
    <text evidence="2">The sequence shown here is derived from an EMBL/GenBank/DDBJ whole genome shotgun (WGS) entry which is preliminary data.</text>
</comment>
<reference evidence="2" key="1">
    <citation type="journal article" date="2014" name="Front. Microbiol.">
        <title>High frequency of phylogenetically diverse reductive dehalogenase-homologous genes in deep subseafloor sedimentary metagenomes.</title>
        <authorList>
            <person name="Kawai M."/>
            <person name="Futagami T."/>
            <person name="Toyoda A."/>
            <person name="Takaki Y."/>
            <person name="Nishi S."/>
            <person name="Hori S."/>
            <person name="Arai W."/>
            <person name="Tsubouchi T."/>
            <person name="Morono Y."/>
            <person name="Uchiyama I."/>
            <person name="Ito T."/>
            <person name="Fujiyama A."/>
            <person name="Inagaki F."/>
            <person name="Takami H."/>
        </authorList>
    </citation>
    <scope>NUCLEOTIDE SEQUENCE</scope>
    <source>
        <strain evidence="2">Expedition CK06-06</strain>
    </source>
</reference>
<name>X1AYL9_9ZZZZ</name>
<feature type="coiled-coil region" evidence="1">
    <location>
        <begin position="4"/>
        <end position="31"/>
    </location>
</feature>
<gene>
    <name evidence="2" type="ORF">S01H4_28786</name>
</gene>
<sequence length="45" mass="5242">MSEMDKLKDAVETLNKSIEEKKAAIRKAVEDTRLIRQVQTEQPNR</sequence>
<dbReference type="EMBL" id="BART01014420">
    <property type="protein sequence ID" value="GAG88329.1"/>
    <property type="molecule type" value="Genomic_DNA"/>
</dbReference>
<proteinExistence type="predicted"/>
<protein>
    <submittedName>
        <fullName evidence="2">Uncharacterized protein</fullName>
    </submittedName>
</protein>